<keyword evidence="1" id="KW-0805">Transcription regulation</keyword>
<dbReference type="PANTHER" id="PTHR30154">
    <property type="entry name" value="LEUCINE-RESPONSIVE REGULATORY PROTEIN"/>
    <property type="match status" value="1"/>
</dbReference>
<comment type="caution">
    <text evidence="6">The sequence shown here is derived from an EMBL/GenBank/DDBJ whole genome shotgun (WGS) entry which is preliminary data.</text>
</comment>
<dbReference type="SUPFAM" id="SSF46785">
    <property type="entry name" value="Winged helix' DNA-binding domain"/>
    <property type="match status" value="1"/>
</dbReference>
<dbReference type="InterPro" id="IPR036390">
    <property type="entry name" value="WH_DNA-bd_sf"/>
</dbReference>
<evidence type="ECO:0000256" key="1">
    <source>
        <dbReference type="ARBA" id="ARBA00023015"/>
    </source>
</evidence>
<dbReference type="SUPFAM" id="SSF54909">
    <property type="entry name" value="Dimeric alpha+beta barrel"/>
    <property type="match status" value="1"/>
</dbReference>
<dbReference type="Gene3D" id="3.30.70.920">
    <property type="match status" value="1"/>
</dbReference>
<proteinExistence type="predicted"/>
<dbReference type="Gene3D" id="1.10.10.10">
    <property type="entry name" value="Winged helix-like DNA-binding domain superfamily/Winged helix DNA-binding domain"/>
    <property type="match status" value="2"/>
</dbReference>
<dbReference type="SMART" id="SM00344">
    <property type="entry name" value="HTH_ASNC"/>
    <property type="match status" value="1"/>
</dbReference>
<protein>
    <submittedName>
        <fullName evidence="6">AsnC family transcriptional regulator</fullName>
    </submittedName>
</protein>
<organism evidence="6 7">
    <name type="scientific">Streptacidiphilus monticola</name>
    <dbReference type="NCBI Taxonomy" id="2161674"/>
    <lineage>
        <taxon>Bacteria</taxon>
        <taxon>Bacillati</taxon>
        <taxon>Actinomycetota</taxon>
        <taxon>Actinomycetes</taxon>
        <taxon>Kitasatosporales</taxon>
        <taxon>Streptomycetaceae</taxon>
        <taxon>Streptacidiphilus</taxon>
    </lineage>
</organism>
<dbReference type="Pfam" id="PF01037">
    <property type="entry name" value="AsnC_trans_reg"/>
    <property type="match status" value="1"/>
</dbReference>
<dbReference type="InterPro" id="IPR019887">
    <property type="entry name" value="Tscrpt_reg_AsnC/Lrp_C"/>
</dbReference>
<feature type="domain" description="Transcription regulator AsnC/Lrp ligand binding" evidence="4">
    <location>
        <begin position="248"/>
        <end position="314"/>
    </location>
</feature>
<feature type="domain" description="HTH asnC-type" evidence="5">
    <location>
        <begin position="183"/>
        <end position="222"/>
    </location>
</feature>
<evidence type="ECO:0000313" key="7">
    <source>
        <dbReference type="Proteomes" id="UP001596174"/>
    </source>
</evidence>
<evidence type="ECO:0000259" key="5">
    <source>
        <dbReference type="Pfam" id="PF13404"/>
    </source>
</evidence>
<gene>
    <name evidence="6" type="ORF">ACFP3V_12065</name>
</gene>
<reference evidence="7" key="1">
    <citation type="journal article" date="2019" name="Int. J. Syst. Evol. Microbiol.">
        <title>The Global Catalogue of Microorganisms (GCM) 10K type strain sequencing project: providing services to taxonomists for standard genome sequencing and annotation.</title>
        <authorList>
            <consortium name="The Broad Institute Genomics Platform"/>
            <consortium name="The Broad Institute Genome Sequencing Center for Infectious Disease"/>
            <person name="Wu L."/>
            <person name="Ma J."/>
        </authorList>
    </citation>
    <scope>NUCLEOTIDE SEQUENCE [LARGE SCALE GENOMIC DNA]</scope>
    <source>
        <strain evidence="7">JCM 4816</strain>
    </source>
</reference>
<dbReference type="InterPro" id="IPR011008">
    <property type="entry name" value="Dimeric_a/b-barrel"/>
</dbReference>
<dbReference type="InterPro" id="IPR019888">
    <property type="entry name" value="Tscrpt_reg_AsnC-like"/>
</dbReference>
<dbReference type="Proteomes" id="UP001596174">
    <property type="component" value="Unassembled WGS sequence"/>
</dbReference>
<evidence type="ECO:0000259" key="4">
    <source>
        <dbReference type="Pfam" id="PF01037"/>
    </source>
</evidence>
<evidence type="ECO:0000256" key="2">
    <source>
        <dbReference type="ARBA" id="ARBA00023125"/>
    </source>
</evidence>
<evidence type="ECO:0000256" key="3">
    <source>
        <dbReference type="ARBA" id="ARBA00023163"/>
    </source>
</evidence>
<keyword evidence="7" id="KW-1185">Reference proteome</keyword>
<evidence type="ECO:0000313" key="6">
    <source>
        <dbReference type="EMBL" id="MFC5907947.1"/>
    </source>
</evidence>
<dbReference type="EMBL" id="JBHSQJ010000046">
    <property type="protein sequence ID" value="MFC5907947.1"/>
    <property type="molecule type" value="Genomic_DNA"/>
</dbReference>
<dbReference type="InterPro" id="IPR036388">
    <property type="entry name" value="WH-like_DNA-bd_sf"/>
</dbReference>
<dbReference type="RefSeq" id="WP_380582875.1">
    <property type="nucleotide sequence ID" value="NZ_JBHSQJ010000046.1"/>
</dbReference>
<feature type="domain" description="HTH asnC-type" evidence="5">
    <location>
        <begin position="16"/>
        <end position="53"/>
    </location>
</feature>
<name>A0ABW1G1B6_9ACTN</name>
<dbReference type="Pfam" id="PF13404">
    <property type="entry name" value="HTH_AsnC-type"/>
    <property type="match status" value="2"/>
</dbReference>
<sequence>MRQPDRPAAPAVLSVTDQRIVAALQCDGRAPAERIASVLGLGVRDVQRRIRTLAADGTARVVARPPLPPDTGGVLLRVKVLRGRLDQITAALAARDDIPFVDVSAAGDEISAVQLTREDRPGNRLLFQQLPATSAVTSVEAQTVLHLFGDAAGWRLDRLTTAERSALTPPGAPRPSSAAEPFDNTDAALAQLLAEDGRTTAAAAAARTGHPESTVRRRITRLLGEGRLRLEVVTDPRRLGLRVDANVSLQLPPDRLDAAGRALAAHPAVHGVMATTGRSNLSAALWLADHEALYRFLSRDLTGLGVTAVETFLVGRAVKRPGHAAA</sequence>
<dbReference type="InterPro" id="IPR000485">
    <property type="entry name" value="AsnC-type_HTH_dom"/>
</dbReference>
<dbReference type="PANTHER" id="PTHR30154:SF34">
    <property type="entry name" value="TRANSCRIPTIONAL REGULATOR AZLB"/>
    <property type="match status" value="1"/>
</dbReference>
<keyword evidence="2" id="KW-0238">DNA-binding</keyword>
<accession>A0ABW1G1B6</accession>
<keyword evidence="3" id="KW-0804">Transcription</keyword>